<evidence type="ECO:0000256" key="6">
    <source>
        <dbReference type="ARBA" id="ARBA00023060"/>
    </source>
</evidence>
<feature type="domain" description="Icosahedral viral capsid protein S" evidence="8">
    <location>
        <begin position="48"/>
        <end position="265"/>
    </location>
</feature>
<keyword evidence="4 9" id="KW-0167">Capsid protein</keyword>
<organism evidence="9">
    <name type="scientific">Poinsettia latent virus</name>
    <dbReference type="NCBI Taxonomy" id="305785"/>
    <lineage>
        <taxon>Viruses</taxon>
        <taxon>Riboviria</taxon>
        <taxon>Orthornavirae</taxon>
        <taxon>Pisuviricota</taxon>
        <taxon>Pisoniviricetes</taxon>
        <taxon>Sobelivirales</taxon>
        <taxon>Solemoviridae</taxon>
        <taxon>Polemovirus</taxon>
        <taxon>Polemovirus PNLV</taxon>
    </lineage>
</organism>
<dbReference type="PRINTS" id="PR00233">
    <property type="entry name" value="ICOSAHEDRAL"/>
</dbReference>
<dbReference type="InterPro" id="IPR029053">
    <property type="entry name" value="Viral_coat"/>
</dbReference>
<accession>A0A7G1M4N4</accession>
<dbReference type="GO" id="GO:0039617">
    <property type="term" value="C:T=3 icosahedral viral capsid"/>
    <property type="evidence" value="ECO:0007669"/>
    <property type="project" value="UniProtKB-KW"/>
</dbReference>
<dbReference type="InterPro" id="IPR000937">
    <property type="entry name" value="Capsid_prot_S-dom_vir"/>
</dbReference>
<reference evidence="9" key="1">
    <citation type="submission" date="2020-08" db="EMBL/GenBank/DDBJ databases">
        <title>Complete nucleotide sequence and genome structure of poinsettia mosaic virus (PnMV) and poinsettia latent virus (PnLV).</title>
        <authorList>
            <person name="Yoon J.Y."/>
            <person name="Cho I.S."/>
            <person name="Chung B.N."/>
        </authorList>
    </citation>
    <scope>NUCLEOTIDE SEQUENCE</scope>
    <source>
        <strain evidence="9">Eup</strain>
    </source>
</reference>
<evidence type="ECO:0000259" key="8">
    <source>
        <dbReference type="Pfam" id="PF00729"/>
    </source>
</evidence>
<evidence type="ECO:0000313" key="9">
    <source>
        <dbReference type="EMBL" id="BCK74117.1"/>
    </source>
</evidence>
<evidence type="ECO:0000256" key="4">
    <source>
        <dbReference type="ARBA" id="ARBA00022561"/>
    </source>
</evidence>
<dbReference type="Gene3D" id="2.60.120.20">
    <property type="match status" value="1"/>
</dbReference>
<feature type="region of interest" description="Disordered" evidence="7">
    <location>
        <begin position="30"/>
        <end position="49"/>
    </location>
</feature>
<feature type="compositionally biased region" description="Basic residues" evidence="7">
    <location>
        <begin position="34"/>
        <end position="46"/>
    </location>
</feature>
<name>A0A7G1M4N4_9VIRU</name>
<evidence type="ECO:0000256" key="3">
    <source>
        <dbReference type="ARBA" id="ARBA00018091"/>
    </source>
</evidence>
<dbReference type="SUPFAM" id="SSF88633">
    <property type="entry name" value="Positive stranded ssRNA viruses"/>
    <property type="match status" value="1"/>
</dbReference>
<evidence type="ECO:0000256" key="7">
    <source>
        <dbReference type="SAM" id="MobiDB-lite"/>
    </source>
</evidence>
<comment type="similarity">
    <text evidence="2">Belongs to the icosahedral plant coat protein family.</text>
</comment>
<sequence length="305" mass="32964">MAKKGVNKQARTNSKLDQLVTSLERLTVGSMQRKSNRQRPKSRKTSGRVVTAPVSSAALIRYKAPSLNGNSMDSVRLASKSLVIEAVKVGIDYQVSVVPLVPCIQHTWLSGVACNWSKYRWRSCRLVYIPYCSSSFTGYISMGLSYDYADAIPSDETEMSALKGYTTTSAWAGSEGIKMLSYPTGAVPSGAVVLSLDCASMSKPWYPYISAVAATNLGEKQPELLNQYTPARAFIGTGGGMQGVNGLTAGRVFMVYDIELIEPVSPAMQENLSSTGRSKIDQSISPLTGADFEIVRKVSAISQIQ</sequence>
<evidence type="ECO:0000256" key="2">
    <source>
        <dbReference type="ARBA" id="ARBA00007446"/>
    </source>
</evidence>
<proteinExistence type="inferred from homology"/>
<dbReference type="Pfam" id="PF00729">
    <property type="entry name" value="Viral_coat"/>
    <property type="match status" value="1"/>
</dbReference>
<comment type="subcellular location">
    <subcellularLocation>
        <location evidence="1">Virion</location>
    </subcellularLocation>
</comment>
<dbReference type="GO" id="GO:0005198">
    <property type="term" value="F:structural molecule activity"/>
    <property type="evidence" value="ECO:0007669"/>
    <property type="project" value="InterPro"/>
</dbReference>
<dbReference type="EMBL" id="LC577770">
    <property type="protein sequence ID" value="BCK74117.1"/>
    <property type="molecule type" value="Genomic_RNA"/>
</dbReference>
<keyword evidence="5" id="KW-0946">Virion</keyword>
<evidence type="ECO:0000256" key="5">
    <source>
        <dbReference type="ARBA" id="ARBA00022844"/>
    </source>
</evidence>
<keyword evidence="6" id="KW-1142">T=3 icosahedral capsid protein</keyword>
<evidence type="ECO:0000256" key="1">
    <source>
        <dbReference type="ARBA" id="ARBA00004328"/>
    </source>
</evidence>
<gene>
    <name evidence="9" type="primary">CP</name>
</gene>
<protein>
    <recommendedName>
        <fullName evidence="3">Capsid protein</fullName>
    </recommendedName>
</protein>